<evidence type="ECO:0000313" key="13">
    <source>
        <dbReference type="Proteomes" id="UP000075683"/>
    </source>
</evidence>
<keyword evidence="5" id="KW-0547">Nucleotide-binding</keyword>
<sequence>MKLYFIINPVAGNGFGLKIWKKIENLLIQQNISFSALYTKFAGHASLLAEEIAKRNKQAVAVVAVGGDGTIHEVVQGANRYEHVSVGYIPAGSGNDFSRGFAIPKKPLQAAKQLIGLLDRKHFPKFDIGLFQNKKFDRGTFVNNFGCGFDAALSMKVNRSRLKRILNRLALGKFVYVCYLLQQLFLYKPSKVTIQIDEKSYEFEKVWLVTVSNQPYYGGGMKIAPSASLSDGKLDVICVHNISRMKILFLFITVFWGGHIKMKEVSVLTGKRIRISPARALPQHADGEFAGYGPVSLAVKPRGIAVLTEDSAEDFGA</sequence>
<name>A0A150LJB2_9BACI</name>
<keyword evidence="7" id="KW-0067">ATP-binding</keyword>
<dbReference type="AlphaFoldDB" id="A0A150LJB2"/>
<dbReference type="Gene3D" id="2.60.200.40">
    <property type="match status" value="1"/>
</dbReference>
<keyword evidence="6" id="KW-0418">Kinase</keyword>
<proteinExistence type="inferred from homology"/>
<dbReference type="SUPFAM" id="SSF111331">
    <property type="entry name" value="NAD kinase/diacylglycerol kinase-like"/>
    <property type="match status" value="1"/>
</dbReference>
<keyword evidence="3" id="KW-0444">Lipid biosynthesis</keyword>
<dbReference type="Pfam" id="PF00781">
    <property type="entry name" value="DAGK_cat"/>
    <property type="match status" value="1"/>
</dbReference>
<dbReference type="PROSITE" id="PS50146">
    <property type="entry name" value="DAGK"/>
    <property type="match status" value="1"/>
</dbReference>
<dbReference type="NCBIfam" id="TIGR00147">
    <property type="entry name" value="YegS/Rv2252/BmrU family lipid kinase"/>
    <property type="match status" value="1"/>
</dbReference>
<comment type="similarity">
    <text evidence="2">Belongs to the diacylglycerol/lipid kinase family.</text>
</comment>
<dbReference type="EMBL" id="LQYT01000092">
    <property type="protein sequence ID" value="KYD12471.1"/>
    <property type="molecule type" value="Genomic_DNA"/>
</dbReference>
<dbReference type="RefSeq" id="WP_061569554.1">
    <property type="nucleotide sequence ID" value="NZ_LQYT01000092.1"/>
</dbReference>
<dbReference type="InterPro" id="IPR017438">
    <property type="entry name" value="ATP-NAD_kinase_N"/>
</dbReference>
<dbReference type="InterPro" id="IPR016064">
    <property type="entry name" value="NAD/diacylglycerol_kinase_sf"/>
</dbReference>
<evidence type="ECO:0000256" key="8">
    <source>
        <dbReference type="ARBA" id="ARBA00023098"/>
    </source>
</evidence>
<keyword evidence="8" id="KW-0443">Lipid metabolism</keyword>
<keyword evidence="9" id="KW-0594">Phospholipid biosynthesis</keyword>
<dbReference type="PANTHER" id="PTHR12358">
    <property type="entry name" value="SPHINGOSINE KINASE"/>
    <property type="match status" value="1"/>
</dbReference>
<organism evidence="12 13">
    <name type="scientific">Caldibacillus debilis</name>
    <dbReference type="NCBI Taxonomy" id="301148"/>
    <lineage>
        <taxon>Bacteria</taxon>
        <taxon>Bacillati</taxon>
        <taxon>Bacillota</taxon>
        <taxon>Bacilli</taxon>
        <taxon>Bacillales</taxon>
        <taxon>Bacillaceae</taxon>
        <taxon>Caldibacillus</taxon>
    </lineage>
</organism>
<protein>
    <recommendedName>
        <fullName evidence="11">DAGKc domain-containing protein</fullName>
    </recommendedName>
</protein>
<evidence type="ECO:0000256" key="7">
    <source>
        <dbReference type="ARBA" id="ARBA00022840"/>
    </source>
</evidence>
<evidence type="ECO:0000259" key="11">
    <source>
        <dbReference type="PROSITE" id="PS50146"/>
    </source>
</evidence>
<evidence type="ECO:0000256" key="3">
    <source>
        <dbReference type="ARBA" id="ARBA00022516"/>
    </source>
</evidence>
<dbReference type="InterPro" id="IPR005218">
    <property type="entry name" value="Diacylglycerol/lipid_kinase"/>
</dbReference>
<comment type="cofactor">
    <cofactor evidence="1">
        <name>Mg(2+)</name>
        <dbReference type="ChEBI" id="CHEBI:18420"/>
    </cofactor>
</comment>
<dbReference type="GO" id="GO:0016301">
    <property type="term" value="F:kinase activity"/>
    <property type="evidence" value="ECO:0007669"/>
    <property type="project" value="UniProtKB-KW"/>
</dbReference>
<dbReference type="Proteomes" id="UP000075683">
    <property type="component" value="Unassembled WGS sequence"/>
</dbReference>
<keyword evidence="4" id="KW-0808">Transferase</keyword>
<dbReference type="OrthoDB" id="9786026at2"/>
<evidence type="ECO:0000256" key="9">
    <source>
        <dbReference type="ARBA" id="ARBA00023209"/>
    </source>
</evidence>
<dbReference type="InterPro" id="IPR001206">
    <property type="entry name" value="Diacylglycerol_kinase_cat_dom"/>
</dbReference>
<evidence type="ECO:0000256" key="5">
    <source>
        <dbReference type="ARBA" id="ARBA00022741"/>
    </source>
</evidence>
<accession>A0A150LJB2</accession>
<dbReference type="GO" id="GO:0005524">
    <property type="term" value="F:ATP binding"/>
    <property type="evidence" value="ECO:0007669"/>
    <property type="project" value="UniProtKB-KW"/>
</dbReference>
<evidence type="ECO:0000256" key="2">
    <source>
        <dbReference type="ARBA" id="ARBA00005983"/>
    </source>
</evidence>
<evidence type="ECO:0000256" key="10">
    <source>
        <dbReference type="ARBA" id="ARBA00023264"/>
    </source>
</evidence>
<keyword evidence="10" id="KW-1208">Phospholipid metabolism</keyword>
<comment type="caution">
    <text evidence="12">The sequence shown here is derived from an EMBL/GenBank/DDBJ whole genome shotgun (WGS) entry which is preliminary data.</text>
</comment>
<dbReference type="PATRIC" id="fig|301148.3.peg.804"/>
<dbReference type="Pfam" id="PF19279">
    <property type="entry name" value="YegS_C"/>
    <property type="match status" value="1"/>
</dbReference>
<dbReference type="GO" id="GO:0008654">
    <property type="term" value="P:phospholipid biosynthetic process"/>
    <property type="evidence" value="ECO:0007669"/>
    <property type="project" value="UniProtKB-KW"/>
</dbReference>
<evidence type="ECO:0000256" key="1">
    <source>
        <dbReference type="ARBA" id="ARBA00001946"/>
    </source>
</evidence>
<evidence type="ECO:0000256" key="4">
    <source>
        <dbReference type="ARBA" id="ARBA00022679"/>
    </source>
</evidence>
<dbReference type="PANTHER" id="PTHR12358:SF54">
    <property type="entry name" value="SPHINGOSINE KINASE RELATED PROTEIN"/>
    <property type="match status" value="1"/>
</dbReference>
<dbReference type="SMART" id="SM00046">
    <property type="entry name" value="DAGKc"/>
    <property type="match status" value="1"/>
</dbReference>
<reference evidence="12 13" key="1">
    <citation type="submission" date="2016-01" db="EMBL/GenBank/DDBJ databases">
        <title>Draft Genome Sequences of Seven Thermophilic Sporeformers Isolated from Foods.</title>
        <authorList>
            <person name="Berendsen E.M."/>
            <person name="Wells-Bennik M.H."/>
            <person name="Krawcyk A.O."/>
            <person name="De Jong A."/>
            <person name="Holsappel S."/>
            <person name="Eijlander R.T."/>
            <person name="Kuipers O.P."/>
        </authorList>
    </citation>
    <scope>NUCLEOTIDE SEQUENCE [LARGE SCALE GENOMIC DNA]</scope>
    <source>
        <strain evidence="12 13">B4135</strain>
    </source>
</reference>
<evidence type="ECO:0000256" key="6">
    <source>
        <dbReference type="ARBA" id="ARBA00022777"/>
    </source>
</evidence>
<evidence type="ECO:0000313" key="12">
    <source>
        <dbReference type="EMBL" id="KYD12471.1"/>
    </source>
</evidence>
<dbReference type="InterPro" id="IPR050187">
    <property type="entry name" value="Lipid_Phosphate_FormReg"/>
</dbReference>
<gene>
    <name evidence="12" type="ORF">B4135_3035</name>
</gene>
<feature type="domain" description="DAGKc" evidence="11">
    <location>
        <begin position="1"/>
        <end position="135"/>
    </location>
</feature>
<dbReference type="InterPro" id="IPR045540">
    <property type="entry name" value="YegS/DAGK_C"/>
</dbReference>
<dbReference type="STRING" id="301148.B4135_3035"/>
<dbReference type="Gene3D" id="3.40.50.10330">
    <property type="entry name" value="Probable inorganic polyphosphate/atp-NAD kinase, domain 1"/>
    <property type="match status" value="1"/>
</dbReference>